<proteinExistence type="predicted"/>
<gene>
    <name evidence="3" type="ORF">A2822_01840</name>
</gene>
<comment type="caution">
    <text evidence="3">The sequence shown here is derived from an EMBL/GenBank/DDBJ whole genome shotgun (WGS) entry which is preliminary data.</text>
</comment>
<accession>A0A1G2HVI2</accession>
<keyword evidence="2" id="KW-1133">Transmembrane helix</keyword>
<name>A0A1G2HVI2_9BACT</name>
<protein>
    <submittedName>
        <fullName evidence="3">Uncharacterized protein</fullName>
    </submittedName>
</protein>
<organism evidence="3 4">
    <name type="scientific">Candidatus Staskawiczbacteria bacterium RIFCSPHIGHO2_01_FULL_41_41</name>
    <dbReference type="NCBI Taxonomy" id="1802203"/>
    <lineage>
        <taxon>Bacteria</taxon>
        <taxon>Candidatus Staskawicziibacteriota</taxon>
    </lineage>
</organism>
<feature type="transmembrane region" description="Helical" evidence="2">
    <location>
        <begin position="7"/>
        <end position="25"/>
    </location>
</feature>
<evidence type="ECO:0000256" key="2">
    <source>
        <dbReference type="SAM" id="Phobius"/>
    </source>
</evidence>
<dbReference type="EMBL" id="MHOP01000005">
    <property type="protein sequence ID" value="OGZ66465.1"/>
    <property type="molecule type" value="Genomic_DNA"/>
</dbReference>
<evidence type="ECO:0000313" key="3">
    <source>
        <dbReference type="EMBL" id="OGZ66465.1"/>
    </source>
</evidence>
<dbReference type="Proteomes" id="UP000178774">
    <property type="component" value="Unassembled WGS sequence"/>
</dbReference>
<evidence type="ECO:0000256" key="1">
    <source>
        <dbReference type="SAM" id="Coils"/>
    </source>
</evidence>
<feature type="coiled-coil region" evidence="1">
    <location>
        <begin position="83"/>
        <end position="121"/>
    </location>
</feature>
<reference evidence="3 4" key="1">
    <citation type="journal article" date="2016" name="Nat. Commun.">
        <title>Thousands of microbial genomes shed light on interconnected biogeochemical processes in an aquifer system.</title>
        <authorList>
            <person name="Anantharaman K."/>
            <person name="Brown C.T."/>
            <person name="Hug L.A."/>
            <person name="Sharon I."/>
            <person name="Castelle C.J."/>
            <person name="Probst A.J."/>
            <person name="Thomas B.C."/>
            <person name="Singh A."/>
            <person name="Wilkins M.J."/>
            <person name="Karaoz U."/>
            <person name="Brodie E.L."/>
            <person name="Williams K.H."/>
            <person name="Hubbard S.S."/>
            <person name="Banfield J.F."/>
        </authorList>
    </citation>
    <scope>NUCLEOTIDE SEQUENCE [LARGE SCALE GENOMIC DNA]</scope>
</reference>
<dbReference type="AlphaFoldDB" id="A0A1G2HVI2"/>
<keyword evidence="2" id="KW-0812">Transmembrane</keyword>
<evidence type="ECO:0000313" key="4">
    <source>
        <dbReference type="Proteomes" id="UP000178774"/>
    </source>
</evidence>
<sequence>MKLLIRLIPLWIILIATLVLTFWSVRQLAVSVIKTTTAPEAASVKMDPYAGGMGMGPGYSNYCLTPPMYPALSSAMMPGTVMTKEDKAAMEKYEKEMQKYNEEYTAACKAEQQKQEKLKERGLNSAWFSSVAVYSILFLFGIFATALTLLVIKKSETEG</sequence>
<keyword evidence="2" id="KW-0472">Membrane</keyword>
<keyword evidence="1" id="KW-0175">Coiled coil</keyword>
<feature type="transmembrane region" description="Helical" evidence="2">
    <location>
        <begin position="131"/>
        <end position="152"/>
    </location>
</feature>